<evidence type="ECO:0000256" key="5">
    <source>
        <dbReference type="ARBA" id="ARBA00022737"/>
    </source>
</evidence>
<dbReference type="InterPro" id="IPR038160">
    <property type="entry name" value="6_CYS_dom_sf"/>
</dbReference>
<dbReference type="Gene3D" id="2.60.40.2860">
    <property type="match status" value="2"/>
</dbReference>
<keyword evidence="4" id="KW-0732">Signal</keyword>
<dbReference type="Proteomes" id="UP000831156">
    <property type="component" value="Chromosome 4"/>
</dbReference>
<keyword evidence="9" id="KW-0812">Transmembrane</keyword>
<accession>A0ABY1UHS1</accession>
<proteinExistence type="predicted"/>
<feature type="transmembrane region" description="Helical" evidence="9">
    <location>
        <begin position="20"/>
        <end position="45"/>
    </location>
</feature>
<feature type="domain" description="6-Cys" evidence="10">
    <location>
        <begin position="215"/>
        <end position="380"/>
    </location>
</feature>
<feature type="domain" description="6-Cys" evidence="10">
    <location>
        <begin position="54"/>
        <end position="206"/>
    </location>
</feature>
<comment type="subcellular location">
    <subcellularLocation>
        <location evidence="1">Cell membrane</location>
    </subcellularLocation>
    <subcellularLocation>
        <location evidence="2">Cell surface</location>
    </subcellularLocation>
</comment>
<dbReference type="EMBL" id="LT969427">
    <property type="protein sequence ID" value="SOV11149.1"/>
    <property type="molecule type" value="Genomic_DNA"/>
</dbReference>
<dbReference type="SMART" id="SM00970">
    <property type="entry name" value="s48_45"/>
    <property type="match status" value="1"/>
</dbReference>
<dbReference type="PANTHER" id="PTHR38796:SF1">
    <property type="entry name" value="ANCHORED PROTEIN, PUTATIVE (AFU_ORTHOLOGUE AFUA_4G09600)-RELATED"/>
    <property type="match status" value="1"/>
</dbReference>
<keyword evidence="8" id="KW-0325">Glycoprotein</keyword>
<evidence type="ECO:0000256" key="2">
    <source>
        <dbReference type="ARBA" id="ARBA00004241"/>
    </source>
</evidence>
<dbReference type="PANTHER" id="PTHR38796">
    <property type="match status" value="1"/>
</dbReference>
<evidence type="ECO:0000256" key="8">
    <source>
        <dbReference type="ARBA" id="ARBA00023180"/>
    </source>
</evidence>
<reference evidence="11" key="1">
    <citation type="submission" date="2016-09" db="EMBL/GenBank/DDBJ databases">
        <authorList>
            <consortium name="Pathogen Informatics"/>
            <person name="Sun Q."/>
            <person name="Inoue M."/>
        </authorList>
    </citation>
    <scope>NUCLEOTIDE SEQUENCE</scope>
</reference>
<evidence type="ECO:0000256" key="6">
    <source>
        <dbReference type="ARBA" id="ARBA00023136"/>
    </source>
</evidence>
<evidence type="ECO:0000313" key="12">
    <source>
        <dbReference type="Proteomes" id="UP000831156"/>
    </source>
</evidence>
<evidence type="ECO:0000256" key="4">
    <source>
        <dbReference type="ARBA" id="ARBA00022729"/>
    </source>
</evidence>
<evidence type="ECO:0000313" key="11">
    <source>
        <dbReference type="EMBL" id="SOV11149.1"/>
    </source>
</evidence>
<dbReference type="Pfam" id="PF07422">
    <property type="entry name" value="s48_45"/>
    <property type="match status" value="1"/>
</dbReference>
<feature type="transmembrane region" description="Helical" evidence="9">
    <location>
        <begin position="52"/>
        <end position="80"/>
    </location>
</feature>
<keyword evidence="5" id="KW-0677">Repeat</keyword>
<keyword evidence="7" id="KW-1015">Disulfide bond</keyword>
<keyword evidence="9" id="KW-1133">Transmembrane helix</keyword>
<gene>
    <name evidence="11" type="ORF">PGABG01_0402600</name>
</gene>
<evidence type="ECO:0000256" key="7">
    <source>
        <dbReference type="ARBA" id="ARBA00023157"/>
    </source>
</evidence>
<keyword evidence="12" id="KW-1185">Reference proteome</keyword>
<sequence>MAYNIWEEYIRTKFHNVYQVAINLFLFIALSYFFCIFVFFSFFFVKMRKVIYFFLIICLHLNVGWYGFFVFFFGVSGLYVKELQVGNYYICNLKDYANETCTVNYDYNKMIKLLCPINKSYEEYDDRYCFRFIGVRDRLVINNQEEPIMDTLPGIIIENLDMFDRYNVGIYMPFYVKEDITIVCTCESSKDSEAITPYLKIHIKANNSFNKDGEYIKGCDYGNNTGKHQFLTNTLKQEENFLCEVHANPGEVVGINCINFEEYTTSINNNKKKKNKNKNNNNNNSFDVIQLKPPHCFSNVSISMSFLRVVTMSVNNLLPEAKYYPEFYSFPKDKKFQKYSTISYLWIPEKVPHDILFYCHCNFPKGKGIGLFNINKSVEG</sequence>
<dbReference type="InterPro" id="IPR051444">
    <property type="entry name" value="Parasite_Repro/Invasion_Surf"/>
</dbReference>
<evidence type="ECO:0000259" key="10">
    <source>
        <dbReference type="PROSITE" id="PS51701"/>
    </source>
</evidence>
<dbReference type="InterPro" id="IPR010884">
    <property type="entry name" value="6_CYS_dom"/>
</dbReference>
<dbReference type="PROSITE" id="PS51701">
    <property type="entry name" value="6_CYS"/>
    <property type="match status" value="2"/>
</dbReference>
<evidence type="ECO:0000256" key="9">
    <source>
        <dbReference type="SAM" id="Phobius"/>
    </source>
</evidence>
<evidence type="ECO:0000256" key="3">
    <source>
        <dbReference type="ARBA" id="ARBA00022475"/>
    </source>
</evidence>
<organism evidence="11 12">
    <name type="scientific">Plasmodium gaboni</name>
    <dbReference type="NCBI Taxonomy" id="647221"/>
    <lineage>
        <taxon>Eukaryota</taxon>
        <taxon>Sar</taxon>
        <taxon>Alveolata</taxon>
        <taxon>Apicomplexa</taxon>
        <taxon>Aconoidasida</taxon>
        <taxon>Haemosporida</taxon>
        <taxon>Plasmodiidae</taxon>
        <taxon>Plasmodium</taxon>
        <taxon>Plasmodium (Laverania)</taxon>
    </lineage>
</organism>
<keyword evidence="3" id="KW-1003">Cell membrane</keyword>
<name>A0ABY1UHS1_9APIC</name>
<keyword evidence="6 9" id="KW-0472">Membrane</keyword>
<evidence type="ECO:0000256" key="1">
    <source>
        <dbReference type="ARBA" id="ARBA00004236"/>
    </source>
</evidence>
<protein>
    <submittedName>
        <fullName evidence="11">6-cysteine protein</fullName>
    </submittedName>
</protein>